<dbReference type="PANTHER" id="PTHR32331:SF0">
    <property type="entry name" value="UPF0313 PROTEIN YGIQ"/>
    <property type="match status" value="1"/>
</dbReference>
<dbReference type="GO" id="GO:0005506">
    <property type="term" value="F:iron ion binding"/>
    <property type="evidence" value="ECO:0007669"/>
    <property type="project" value="UniProtKB-UniRule"/>
</dbReference>
<dbReference type="Proteomes" id="UP000886110">
    <property type="component" value="Unassembled WGS sequence"/>
</dbReference>
<accession>A0A7C5DDF4</accession>
<dbReference type="InterPro" id="IPR058240">
    <property type="entry name" value="rSAM_sf"/>
</dbReference>
<dbReference type="Gene3D" id="3.80.30.20">
    <property type="entry name" value="tm_1862 like domain"/>
    <property type="match status" value="1"/>
</dbReference>
<dbReference type="PANTHER" id="PTHR32331">
    <property type="entry name" value="UPF0313 PROTEIN YGIQ"/>
    <property type="match status" value="1"/>
</dbReference>
<dbReference type="PROSITE" id="PS51918">
    <property type="entry name" value="RADICAL_SAM"/>
    <property type="match status" value="1"/>
</dbReference>
<evidence type="ECO:0000256" key="5">
    <source>
        <dbReference type="ARBA" id="ARBA00023014"/>
    </source>
</evidence>
<dbReference type="NCBIfam" id="TIGR03904">
    <property type="entry name" value="SAM_YgiQ"/>
    <property type="match status" value="1"/>
</dbReference>
<dbReference type="SMART" id="SM00729">
    <property type="entry name" value="Elp3"/>
    <property type="match status" value="1"/>
</dbReference>
<evidence type="ECO:0000256" key="2">
    <source>
        <dbReference type="ARBA" id="ARBA00022691"/>
    </source>
</evidence>
<keyword evidence="2 6" id="KW-0949">S-adenosyl-L-methionine</keyword>
<feature type="binding site" evidence="6">
    <location>
        <position position="324"/>
    </location>
    <ligand>
        <name>[4Fe-4S] cluster</name>
        <dbReference type="ChEBI" id="CHEBI:49883"/>
        <note>4Fe-4S-S-AdoMet</note>
    </ligand>
</feature>
<feature type="binding site" evidence="6">
    <location>
        <position position="327"/>
    </location>
    <ligand>
        <name>[4Fe-4S] cluster</name>
        <dbReference type="ChEBI" id="CHEBI:49883"/>
        <note>4Fe-4S-S-AdoMet</note>
    </ligand>
</feature>
<dbReference type="InterPro" id="IPR006638">
    <property type="entry name" value="Elp3/MiaA/NifB-like_rSAM"/>
</dbReference>
<dbReference type="InterPro" id="IPR020612">
    <property type="entry name" value="Methylthiotransferase_CS"/>
</dbReference>
<dbReference type="SFLD" id="SFLDG01082">
    <property type="entry name" value="B12-binding_domain_containing"/>
    <property type="match status" value="1"/>
</dbReference>
<keyword evidence="3 6" id="KW-0479">Metal-binding</keyword>
<dbReference type="SUPFAM" id="SSF102114">
    <property type="entry name" value="Radical SAM enzymes"/>
    <property type="match status" value="1"/>
</dbReference>
<evidence type="ECO:0000313" key="8">
    <source>
        <dbReference type="EMBL" id="HHE04899.1"/>
    </source>
</evidence>
<evidence type="ECO:0000259" key="7">
    <source>
        <dbReference type="PROSITE" id="PS51918"/>
    </source>
</evidence>
<name>A0A7C5DDF4_UNCW3</name>
<keyword evidence="5 6" id="KW-0411">Iron-sulfur</keyword>
<dbReference type="InterPro" id="IPR022946">
    <property type="entry name" value="UPF0313"/>
</dbReference>
<protein>
    <submittedName>
        <fullName evidence="8">YgiQ family radical SAM protein</fullName>
    </submittedName>
</protein>
<dbReference type="SFLD" id="SFLDS00029">
    <property type="entry name" value="Radical_SAM"/>
    <property type="match status" value="1"/>
</dbReference>
<keyword evidence="4 6" id="KW-0408">Iron</keyword>
<dbReference type="AlphaFoldDB" id="A0A7C5DDF4"/>
<dbReference type="Pfam" id="PF04055">
    <property type="entry name" value="Radical_SAM"/>
    <property type="match status" value="1"/>
</dbReference>
<dbReference type="SFLD" id="SFLDG01069">
    <property type="entry name" value="UPF0313"/>
    <property type="match status" value="1"/>
</dbReference>
<dbReference type="EMBL" id="DRTB01000182">
    <property type="protein sequence ID" value="HHE04899.1"/>
    <property type="molecule type" value="Genomic_DNA"/>
</dbReference>
<dbReference type="GO" id="GO:0003824">
    <property type="term" value="F:catalytic activity"/>
    <property type="evidence" value="ECO:0007669"/>
    <property type="project" value="InterPro"/>
</dbReference>
<sequence>MRKKYRGETEVSEFIPVTPEESRLQGWDKIDIVLITGDAYIDHPSFGIAILARVLKSAGFKVAIIPQPDWRSLDDFKRFGRPRLFFGISSGNMDSMVNKYTSLKKVRNDDMYSEYGKPFKRPDRAVIVYTQRVKEAYRDVPVVIGGIEASLRRLAHYDYWSNSVRRSILLDSKADLLVYGMGESQIEEIAKRLNSGENIENIQNIRGTVFPLGKNDKLTPLKDFEYTELPSYEDIVRDKRLFNEATLMLHNNSNPHSASALIQQHDTRRVVQLPPAIPLSQSEIDKIYSLPFTRLPHPIYKGPIPAYETIKHSVTIMRGCFGGCSFCSITVHQGRIIQSRSEESILNEIKKITTDKRFKGTISDLGGPTANMYKMGCKDRETQARCKRLSCMYPSICKKLKKDHKPLINLMKKAREIDGVKHLFISSGIRMDLALTDKNYIREIVFNHVSGHLKVAPEHVSKKVLRYMFKPNNNIFDNFIRLFYTYSKEAGKEQYLIPYLISSHPGADLEAELELALYLKEKNLRPRQIQDFLPTPMDIATAMYYTEIDPIGGDNIYVAKKESEKKLHRAIIQFFKKENREIVKRALKTIGCTDALKLLY</sequence>
<evidence type="ECO:0000256" key="4">
    <source>
        <dbReference type="ARBA" id="ARBA00023004"/>
    </source>
</evidence>
<reference evidence="8" key="1">
    <citation type="journal article" date="2020" name="mSystems">
        <title>Genome- and Community-Level Interaction Insights into Carbon Utilization and Element Cycling Functions of Hydrothermarchaeota in Hydrothermal Sediment.</title>
        <authorList>
            <person name="Zhou Z."/>
            <person name="Liu Y."/>
            <person name="Xu W."/>
            <person name="Pan J."/>
            <person name="Luo Z.H."/>
            <person name="Li M."/>
        </authorList>
    </citation>
    <scope>NUCLEOTIDE SEQUENCE [LARGE SCALE GENOMIC DNA]</scope>
    <source>
        <strain evidence="8">HyVt-74</strain>
    </source>
</reference>
<comment type="cofactor">
    <cofactor evidence="6">
        <name>[4Fe-4S] cluster</name>
        <dbReference type="ChEBI" id="CHEBI:49883"/>
    </cofactor>
    <text evidence="6">Binds 1 [4Fe-4S] cluster. The cluster is coordinated with 3 cysteines and an exchangeable S-adenosyl-L-methionine.</text>
</comment>
<dbReference type="InterPro" id="IPR013704">
    <property type="entry name" value="UPF0313_N"/>
</dbReference>
<feature type="domain" description="Radical SAM core" evidence="7">
    <location>
        <begin position="306"/>
        <end position="593"/>
    </location>
</feature>
<comment type="similarity">
    <text evidence="6">Belongs to the UPF0313 family.</text>
</comment>
<evidence type="ECO:0000256" key="3">
    <source>
        <dbReference type="ARBA" id="ARBA00022723"/>
    </source>
</evidence>
<comment type="caution">
    <text evidence="8">The sequence shown here is derived from an EMBL/GenBank/DDBJ whole genome shotgun (WGS) entry which is preliminary data.</text>
</comment>
<feature type="binding site" evidence="6">
    <location>
        <position position="320"/>
    </location>
    <ligand>
        <name>[4Fe-4S] cluster</name>
        <dbReference type="ChEBI" id="CHEBI:49883"/>
        <note>4Fe-4S-S-AdoMet</note>
    </ligand>
</feature>
<organism evidence="8">
    <name type="scientific">candidate division WOR-3 bacterium</name>
    <dbReference type="NCBI Taxonomy" id="2052148"/>
    <lineage>
        <taxon>Bacteria</taxon>
        <taxon>Bacteria division WOR-3</taxon>
    </lineage>
</organism>
<dbReference type="InterPro" id="IPR007197">
    <property type="entry name" value="rSAM"/>
</dbReference>
<evidence type="ECO:0000256" key="6">
    <source>
        <dbReference type="HAMAP-Rule" id="MF_01251"/>
    </source>
</evidence>
<dbReference type="Pfam" id="PF11842">
    <property type="entry name" value="DUF3362"/>
    <property type="match status" value="1"/>
</dbReference>
<dbReference type="Pfam" id="PF08497">
    <property type="entry name" value="Radical_SAM_N"/>
    <property type="match status" value="1"/>
</dbReference>
<gene>
    <name evidence="8" type="ORF">ENL19_02420</name>
</gene>
<dbReference type="InterPro" id="IPR023404">
    <property type="entry name" value="rSAM_horseshoe"/>
</dbReference>
<evidence type="ECO:0000256" key="1">
    <source>
        <dbReference type="ARBA" id="ARBA00022485"/>
    </source>
</evidence>
<dbReference type="GO" id="GO:0051539">
    <property type="term" value="F:4 iron, 4 sulfur cluster binding"/>
    <property type="evidence" value="ECO:0007669"/>
    <property type="project" value="UniProtKB-KW"/>
</dbReference>
<proteinExistence type="inferred from homology"/>
<dbReference type="PROSITE" id="PS01278">
    <property type="entry name" value="MTTASE_RADICAL"/>
    <property type="match status" value="1"/>
</dbReference>
<dbReference type="InterPro" id="IPR024560">
    <property type="entry name" value="UPF0313_C"/>
</dbReference>
<dbReference type="HAMAP" id="MF_01251">
    <property type="entry name" value="UPF0313"/>
    <property type="match status" value="1"/>
</dbReference>
<keyword evidence="1 6" id="KW-0004">4Fe-4S</keyword>